<keyword evidence="12" id="KW-0271">Exosome</keyword>
<keyword evidence="11" id="KW-0378">Hydrolase</keyword>
<feature type="region of interest" description="Disordered" evidence="19">
    <location>
        <begin position="172"/>
        <end position="194"/>
    </location>
</feature>
<proteinExistence type="inferred from homology"/>
<evidence type="ECO:0000256" key="7">
    <source>
        <dbReference type="ARBA" id="ARBA00016366"/>
    </source>
</evidence>
<dbReference type="EMBL" id="JALJOR010000011">
    <property type="protein sequence ID" value="KAK9809126.1"/>
    <property type="molecule type" value="Genomic_DNA"/>
</dbReference>
<comment type="catalytic activity">
    <reaction evidence="1">
        <text>Exonucleolytic cleavage in the 3'- to 5'-direction to yield nucleoside 5'-phosphates.</text>
        <dbReference type="EC" id="3.1.13.1"/>
    </reaction>
</comment>
<keyword evidence="22" id="KW-1185">Reference proteome</keyword>
<evidence type="ECO:0000259" key="20">
    <source>
        <dbReference type="SMART" id="SM00955"/>
    </source>
</evidence>
<feature type="compositionally biased region" description="Pro residues" evidence="19">
    <location>
        <begin position="1100"/>
        <end position="1111"/>
    </location>
</feature>
<evidence type="ECO:0000256" key="9">
    <source>
        <dbReference type="ARBA" id="ARBA00022552"/>
    </source>
</evidence>
<dbReference type="FunFam" id="2.40.50.700:FF:000001">
    <property type="entry name" value="Exosome complex exonuclease exoribonuclease (Rrp44)"/>
    <property type="match status" value="1"/>
</dbReference>
<dbReference type="SMART" id="SM00955">
    <property type="entry name" value="RNB"/>
    <property type="match status" value="1"/>
</dbReference>
<evidence type="ECO:0000256" key="2">
    <source>
        <dbReference type="ARBA" id="ARBA00001946"/>
    </source>
</evidence>
<protein>
    <recommendedName>
        <fullName evidence="7">DIS3-like exonuclease 1</fullName>
        <ecNumber evidence="6">3.1.13.1</ecNumber>
    </recommendedName>
    <alternativeName>
        <fullName evidence="17">Ribosomal RNA-processing protein 44</fullName>
    </alternativeName>
</protein>
<dbReference type="InterPro" id="IPR033771">
    <property type="entry name" value="Rrp44_CSD1"/>
</dbReference>
<dbReference type="PROSITE" id="PS01175">
    <property type="entry name" value="RIBONUCLEASE_II"/>
    <property type="match status" value="1"/>
</dbReference>
<evidence type="ECO:0000256" key="14">
    <source>
        <dbReference type="ARBA" id="ARBA00022842"/>
    </source>
</evidence>
<dbReference type="InterPro" id="IPR022966">
    <property type="entry name" value="RNase_II/R_CS"/>
</dbReference>
<dbReference type="GO" id="GO:0006364">
    <property type="term" value="P:rRNA processing"/>
    <property type="evidence" value="ECO:0007669"/>
    <property type="project" value="UniProtKB-KW"/>
</dbReference>
<keyword evidence="9" id="KW-0698">rRNA processing</keyword>
<evidence type="ECO:0000256" key="16">
    <source>
        <dbReference type="ARBA" id="ARBA00023242"/>
    </source>
</evidence>
<dbReference type="InterPro" id="IPR012340">
    <property type="entry name" value="NA-bd_OB-fold"/>
</dbReference>
<dbReference type="PANTHER" id="PTHR23355">
    <property type="entry name" value="RIBONUCLEASE"/>
    <property type="match status" value="1"/>
</dbReference>
<dbReference type="Proteomes" id="UP001489004">
    <property type="component" value="Unassembled WGS sequence"/>
</dbReference>
<dbReference type="Pfam" id="PF00773">
    <property type="entry name" value="RNB"/>
    <property type="match status" value="1"/>
</dbReference>
<keyword evidence="8" id="KW-0963">Cytoplasm</keyword>
<feature type="compositionally biased region" description="Low complexity" evidence="19">
    <location>
        <begin position="1080"/>
        <end position="1099"/>
    </location>
</feature>
<comment type="cofactor">
    <cofactor evidence="2">
        <name>Mg(2+)</name>
        <dbReference type="ChEBI" id="CHEBI:18420"/>
    </cofactor>
</comment>
<dbReference type="GO" id="GO:0003723">
    <property type="term" value="F:RNA binding"/>
    <property type="evidence" value="ECO:0007669"/>
    <property type="project" value="UniProtKB-KW"/>
</dbReference>
<dbReference type="InterPro" id="IPR050180">
    <property type="entry name" value="RNR_Ribonuclease"/>
</dbReference>
<evidence type="ECO:0000256" key="19">
    <source>
        <dbReference type="SAM" id="MobiDB-lite"/>
    </source>
</evidence>
<comment type="similarity">
    <text evidence="5 18">Belongs to the RNR ribonuclease family.</text>
</comment>
<evidence type="ECO:0000256" key="6">
    <source>
        <dbReference type="ARBA" id="ARBA00012163"/>
    </source>
</evidence>
<evidence type="ECO:0000313" key="21">
    <source>
        <dbReference type="EMBL" id="KAK9809126.1"/>
    </source>
</evidence>
<evidence type="ECO:0000256" key="18">
    <source>
        <dbReference type="RuleBase" id="RU003901"/>
    </source>
</evidence>
<keyword evidence="15" id="KW-0694">RNA-binding</keyword>
<evidence type="ECO:0000256" key="15">
    <source>
        <dbReference type="ARBA" id="ARBA00022884"/>
    </source>
</evidence>
<accession>A0AAW1P723</accession>
<feature type="region of interest" description="Disordered" evidence="19">
    <location>
        <begin position="1066"/>
        <end position="1121"/>
    </location>
</feature>
<feature type="domain" description="RNB" evidence="20">
    <location>
        <begin position="555"/>
        <end position="900"/>
    </location>
</feature>
<gene>
    <name evidence="21" type="ORF">WJX72_009740</name>
</gene>
<dbReference type="GO" id="GO:0000956">
    <property type="term" value="P:nuclear-transcribed mRNA catabolic process"/>
    <property type="evidence" value="ECO:0007669"/>
    <property type="project" value="UniProtKB-ARBA"/>
</dbReference>
<evidence type="ECO:0000256" key="4">
    <source>
        <dbReference type="ARBA" id="ARBA00004496"/>
    </source>
</evidence>
<dbReference type="SUPFAM" id="SSF50249">
    <property type="entry name" value="Nucleic acid-binding proteins"/>
    <property type="match status" value="2"/>
</dbReference>
<evidence type="ECO:0000256" key="1">
    <source>
        <dbReference type="ARBA" id="ARBA00001849"/>
    </source>
</evidence>
<evidence type="ECO:0000256" key="10">
    <source>
        <dbReference type="ARBA" id="ARBA00022722"/>
    </source>
</evidence>
<organism evidence="21 22">
    <name type="scientific">[Myrmecia] bisecta</name>
    <dbReference type="NCBI Taxonomy" id="41462"/>
    <lineage>
        <taxon>Eukaryota</taxon>
        <taxon>Viridiplantae</taxon>
        <taxon>Chlorophyta</taxon>
        <taxon>core chlorophytes</taxon>
        <taxon>Trebouxiophyceae</taxon>
        <taxon>Trebouxiales</taxon>
        <taxon>Trebouxiaceae</taxon>
        <taxon>Myrmecia</taxon>
    </lineage>
</organism>
<reference evidence="21 22" key="1">
    <citation type="journal article" date="2024" name="Nat. Commun.">
        <title>Phylogenomics reveals the evolutionary origins of lichenization in chlorophyte algae.</title>
        <authorList>
            <person name="Puginier C."/>
            <person name="Libourel C."/>
            <person name="Otte J."/>
            <person name="Skaloud P."/>
            <person name="Haon M."/>
            <person name="Grisel S."/>
            <person name="Petersen M."/>
            <person name="Berrin J.G."/>
            <person name="Delaux P.M."/>
            <person name="Dal Grande F."/>
            <person name="Keller J."/>
        </authorList>
    </citation>
    <scope>NUCLEOTIDE SEQUENCE [LARGE SCALE GENOMIC DNA]</scope>
    <source>
        <strain evidence="21 22">SAG 2043</strain>
    </source>
</reference>
<feature type="region of interest" description="Disordered" evidence="19">
    <location>
        <begin position="216"/>
        <end position="235"/>
    </location>
</feature>
<evidence type="ECO:0000256" key="8">
    <source>
        <dbReference type="ARBA" id="ARBA00022490"/>
    </source>
</evidence>
<evidence type="ECO:0000256" key="11">
    <source>
        <dbReference type="ARBA" id="ARBA00022801"/>
    </source>
</evidence>
<evidence type="ECO:0000256" key="3">
    <source>
        <dbReference type="ARBA" id="ARBA00004123"/>
    </source>
</evidence>
<name>A0AAW1P723_9CHLO</name>
<sequence>MWVDYQCWHAYKFRKRARAIQCQPEEAYLRTDVRCGSNACITCPPAAPAVAADATHYAMPDSQALTDFLEVFELPEMVNYILLSSVLRKGFQHGNMRRSTRLRALYNDVRRLCVLFDNLHHRDTAPTKAEDMVNGTSILTAADWYHNHLHGRVPIVIVSDRLAAVFGEQDQHPHVADAHGSPNQDLPPRAGASDAARLAAEGDALLDILLQDLGVSEPQPAPQNTQAPAAGHAARLAEPEPGVRIMSVHAYFERYWQHCPAIMDLVDAIQQSKAEAAKQPAGAGSTYAAHLGPASLQEALQAGSVVQGVIHMSRRGPHEATVTVGSSAEAASQHIIIVGKQAVNRAMDGDIVAVSLLPKSQWRTSALVTATDDEEVLEADEDVAEDESAAADADSADVLSTAMEKLQLAQEASGLQPVGQVVSIVQRADKSIVVCVSDEDERALTARAGAERSEAVLCVPLDRRLPKIRVRSRQWSRLRGQRFVVRLDAWARTSSYPTGHFVTALGPLNDMKAETDAVLIKCGIEWQPFSNAAMAELPVPDASLWRISPSDVAERRDLRGPDYLVCSIDPPGCVDVDDALSVRQLADGNLEVGVHIADVSHFVRQGGMLDGEARARGTTVYLVDRRLDMLPALLSEQLCSLRSGVDRLAVSVLWTLGADWAVKATWFGRTIIRSRHQLSYQQAQDILDDVPAEPGDEIEAQERAPLRSHLARLAQLKDHLHAARMAAGALELESAELRFATAPDGTPTGVQTKATLPMMGIVAEMMIFANSAVARRIRQAYPTCALLRRHQPPRQQGFGEVEALCAAVGVEFDCSSRQALARSLDAACQASGPTGALLLRSLATRAMSEAEYFSTGDVRAGGGGSEHYGLALTHYTHFTSPIRRYADVVVHRQLLAAVAGAGAPLAHADLTAAAASMNERNREAKRAQRECSDLYLLLLLHSVPHVEPALVYEVRQAGILVFIPKYQLKGLMHLVDRRGLVRPPLAAAEEDPNDPIQLGLRRNLRLETGPTSARIYNQETGQQVAVLRTNQRVWVELGADGSRAHGPSLRLRLLANSHPAVQQAQAARAEGLRLDGQGTSSKPSAPAAQQRPSAKDGVPPAVPAPSPPPGPYLTMPMDFNT</sequence>
<dbReference type="Gene3D" id="2.40.50.700">
    <property type="match status" value="1"/>
</dbReference>
<evidence type="ECO:0000256" key="13">
    <source>
        <dbReference type="ARBA" id="ARBA00022839"/>
    </source>
</evidence>
<dbReference type="Pfam" id="PF17216">
    <property type="entry name" value="Rrp44_CSD1"/>
    <property type="match status" value="1"/>
</dbReference>
<dbReference type="Pfam" id="PF17849">
    <property type="entry name" value="OB_Dis3"/>
    <property type="match status" value="1"/>
</dbReference>
<dbReference type="EC" id="3.1.13.1" evidence="6"/>
<keyword evidence="10" id="KW-0540">Nuclease</keyword>
<dbReference type="Gene3D" id="2.40.50.690">
    <property type="match status" value="1"/>
</dbReference>
<keyword evidence="16" id="KW-0539">Nucleus</keyword>
<dbReference type="GO" id="GO:0005737">
    <property type="term" value="C:cytoplasm"/>
    <property type="evidence" value="ECO:0007669"/>
    <property type="project" value="UniProtKB-SubCell"/>
</dbReference>
<keyword evidence="13" id="KW-0269">Exonuclease</keyword>
<dbReference type="GO" id="GO:0008859">
    <property type="term" value="F:exoribonuclease II activity"/>
    <property type="evidence" value="ECO:0007669"/>
    <property type="project" value="UniProtKB-EC"/>
</dbReference>
<dbReference type="AlphaFoldDB" id="A0AAW1P723"/>
<comment type="subcellular location">
    <subcellularLocation>
        <location evidence="4">Cytoplasm</location>
    </subcellularLocation>
    <subcellularLocation>
        <location evidence="3">Nucleus</location>
    </subcellularLocation>
</comment>
<evidence type="ECO:0000256" key="5">
    <source>
        <dbReference type="ARBA" id="ARBA00005785"/>
    </source>
</evidence>
<comment type="caution">
    <text evidence="21">The sequence shown here is derived from an EMBL/GenBank/DDBJ whole genome shotgun (WGS) entry which is preliminary data.</text>
</comment>
<dbReference type="PANTHER" id="PTHR23355:SF30">
    <property type="entry name" value="DIS3-LIKE EXONUCLEASE 1"/>
    <property type="match status" value="1"/>
</dbReference>
<dbReference type="InterPro" id="IPR041505">
    <property type="entry name" value="Dis3_CSD2"/>
</dbReference>
<keyword evidence="14" id="KW-0460">Magnesium</keyword>
<dbReference type="InterPro" id="IPR001900">
    <property type="entry name" value="RNase_II/R"/>
</dbReference>
<evidence type="ECO:0000256" key="12">
    <source>
        <dbReference type="ARBA" id="ARBA00022835"/>
    </source>
</evidence>
<evidence type="ECO:0000313" key="22">
    <source>
        <dbReference type="Proteomes" id="UP001489004"/>
    </source>
</evidence>
<dbReference type="Gene3D" id="3.40.50.1010">
    <property type="entry name" value="5'-nuclease"/>
    <property type="match status" value="1"/>
</dbReference>
<evidence type="ECO:0000256" key="17">
    <source>
        <dbReference type="ARBA" id="ARBA00077930"/>
    </source>
</evidence>
<dbReference type="GO" id="GO:0000176">
    <property type="term" value="C:nuclear exosome (RNase complex)"/>
    <property type="evidence" value="ECO:0007669"/>
    <property type="project" value="UniProtKB-ARBA"/>
</dbReference>